<keyword evidence="7" id="KW-1185">Reference proteome</keyword>
<feature type="domain" description="4Fe-4S ferredoxin-type" evidence="5">
    <location>
        <begin position="77"/>
        <end position="107"/>
    </location>
</feature>
<dbReference type="EMBL" id="BJCL01000001">
    <property type="protein sequence ID" value="GCL61284.1"/>
    <property type="molecule type" value="Genomic_DNA"/>
</dbReference>
<accession>A0A480AI22</accession>
<dbReference type="SUPFAM" id="SSF54862">
    <property type="entry name" value="4Fe-4S ferredoxins"/>
    <property type="match status" value="1"/>
</dbReference>
<evidence type="ECO:0000256" key="1">
    <source>
        <dbReference type="ARBA" id="ARBA00022723"/>
    </source>
</evidence>
<keyword evidence="2" id="KW-0408">Iron</keyword>
<dbReference type="InterPro" id="IPR017896">
    <property type="entry name" value="4Fe4S_Fe-S-bd"/>
</dbReference>
<dbReference type="GO" id="GO:0051536">
    <property type="term" value="F:iron-sulfur cluster binding"/>
    <property type="evidence" value="ECO:0007669"/>
    <property type="project" value="UniProtKB-KW"/>
</dbReference>
<comment type="caution">
    <text evidence="6">The sequence shown here is derived from an EMBL/GenBank/DDBJ whole genome shotgun (WGS) entry which is preliminary data.</text>
</comment>
<feature type="region of interest" description="Disordered" evidence="4">
    <location>
        <begin position="9"/>
        <end position="46"/>
    </location>
</feature>
<evidence type="ECO:0000256" key="4">
    <source>
        <dbReference type="SAM" id="MobiDB-lite"/>
    </source>
</evidence>
<dbReference type="PANTHER" id="PTHR43122">
    <property type="entry name" value="FERREDOXIN SUBUNIT OF PYRUVATE:FLAVODOXIN OXIDOREDUCTASE-RELATED"/>
    <property type="match status" value="1"/>
</dbReference>
<keyword evidence="3" id="KW-0411">Iron-sulfur</keyword>
<dbReference type="Pfam" id="PF14697">
    <property type="entry name" value="Fer4_21"/>
    <property type="match status" value="1"/>
</dbReference>
<dbReference type="Gene3D" id="3.30.70.20">
    <property type="match status" value="1"/>
</dbReference>
<dbReference type="Proteomes" id="UP000301751">
    <property type="component" value="Unassembled WGS sequence"/>
</dbReference>
<dbReference type="PROSITE" id="PS51379">
    <property type="entry name" value="4FE4S_FER_2"/>
    <property type="match status" value="2"/>
</dbReference>
<proteinExistence type="predicted"/>
<dbReference type="AlphaFoldDB" id="A0A480AI22"/>
<dbReference type="PROSITE" id="PS00198">
    <property type="entry name" value="4FE4S_FER_1"/>
    <property type="match status" value="1"/>
</dbReference>
<evidence type="ECO:0000256" key="2">
    <source>
        <dbReference type="ARBA" id="ARBA00023004"/>
    </source>
</evidence>
<evidence type="ECO:0000256" key="3">
    <source>
        <dbReference type="ARBA" id="ARBA00023014"/>
    </source>
</evidence>
<reference evidence="7" key="1">
    <citation type="submission" date="2019-03" db="EMBL/GenBank/DDBJ databases">
        <title>Aquabacterium pictum sp.nov., the first bacteriochlorophyll a-containing freshwater bacterium in the genus Aquabacterium of the class Betaproteobacteria.</title>
        <authorList>
            <person name="Hirose S."/>
            <person name="Tank M."/>
            <person name="Hara E."/>
            <person name="Tamaki H."/>
            <person name="Takaichi S."/>
            <person name="Haruta S."/>
            <person name="Hanada S."/>
        </authorList>
    </citation>
    <scope>NUCLEOTIDE SEQUENCE [LARGE SCALE GENOMIC DNA]</scope>
    <source>
        <strain evidence="7">W35</strain>
    </source>
</reference>
<protein>
    <recommendedName>
        <fullName evidence="5">4Fe-4S ferredoxin-type domain-containing protein</fullName>
    </recommendedName>
</protein>
<gene>
    <name evidence="6" type="ORF">AQPW35_03650</name>
</gene>
<organism evidence="6 7">
    <name type="scientific">Pseudaquabacterium pictum</name>
    <dbReference type="NCBI Taxonomy" id="2315236"/>
    <lineage>
        <taxon>Bacteria</taxon>
        <taxon>Pseudomonadati</taxon>
        <taxon>Pseudomonadota</taxon>
        <taxon>Betaproteobacteria</taxon>
        <taxon>Burkholderiales</taxon>
        <taxon>Sphaerotilaceae</taxon>
        <taxon>Pseudaquabacterium</taxon>
    </lineage>
</organism>
<evidence type="ECO:0000313" key="7">
    <source>
        <dbReference type="Proteomes" id="UP000301751"/>
    </source>
</evidence>
<evidence type="ECO:0000259" key="5">
    <source>
        <dbReference type="PROSITE" id="PS51379"/>
    </source>
</evidence>
<dbReference type="PANTHER" id="PTHR43122:SF2">
    <property type="entry name" value="FERREDOXIN SUBUNIT OF PYRUVATE:FLAVODOXIN OXIDOREDUCTASE"/>
    <property type="match status" value="1"/>
</dbReference>
<evidence type="ECO:0000313" key="6">
    <source>
        <dbReference type="EMBL" id="GCL61284.1"/>
    </source>
</evidence>
<name>A0A480AI22_9BURK</name>
<dbReference type="InterPro" id="IPR017900">
    <property type="entry name" value="4Fe4S_Fe_S_CS"/>
</dbReference>
<keyword evidence="1" id="KW-0479">Metal-binding</keyword>
<feature type="domain" description="4Fe-4S ferredoxin-type" evidence="5">
    <location>
        <begin position="44"/>
        <end position="73"/>
    </location>
</feature>
<dbReference type="GO" id="GO:0046872">
    <property type="term" value="F:metal ion binding"/>
    <property type="evidence" value="ECO:0007669"/>
    <property type="project" value="UniProtKB-KW"/>
</dbReference>
<sequence length="109" mass="11695">MVMVRQWAASRAQSGVGRGMETDDNQGQTGGIAGAQPTPARRPRLPMVDTRRCTGCGRCVGACAPQLLSLDVQHWKKHAVLQGAERCTGCSLCALRCPFDAIRMVRPTG</sequence>